<name>A0A0A7PPY5_9SPHN</name>
<proteinExistence type="predicted"/>
<dbReference type="InterPro" id="IPR029069">
    <property type="entry name" value="HotDog_dom_sf"/>
</dbReference>
<evidence type="ECO:0008006" key="3">
    <source>
        <dbReference type="Google" id="ProtNLM"/>
    </source>
</evidence>
<keyword evidence="2" id="KW-1185">Reference proteome</keyword>
<dbReference type="SUPFAM" id="SSF54637">
    <property type="entry name" value="Thioesterase/thiol ester dehydrase-isomerase"/>
    <property type="match status" value="1"/>
</dbReference>
<dbReference type="KEGG" id="sphk:SKP52_22320"/>
<dbReference type="CDD" id="cd00586">
    <property type="entry name" value="4HBT"/>
    <property type="match status" value="1"/>
</dbReference>
<gene>
    <name evidence="1" type="ORF">SKP52_22320</name>
</gene>
<dbReference type="AlphaFoldDB" id="A0A0A7PPY5"/>
<organism evidence="1 2">
    <name type="scientific">Sphingopyxis fribergensis</name>
    <dbReference type="NCBI Taxonomy" id="1515612"/>
    <lineage>
        <taxon>Bacteria</taxon>
        <taxon>Pseudomonadati</taxon>
        <taxon>Pseudomonadota</taxon>
        <taxon>Alphaproteobacteria</taxon>
        <taxon>Sphingomonadales</taxon>
        <taxon>Sphingomonadaceae</taxon>
        <taxon>Sphingopyxis</taxon>
    </lineage>
</organism>
<sequence length="165" mass="18618">MSGIVSDRRRIGCDEQGHPLVGEVDEHRRFHIRFHARDADIDELGHVNNAVWVTWIQDASVAHWLTAARRQDRDRFVAVVLRHEVDYRGNVRAGDEVSAITWVVGAPRGARYARCVEFHGDDGRTIVVSLTQWALVDRETGKLARVPVEVAAPFLCVDTAKKESK</sequence>
<dbReference type="Pfam" id="PF13279">
    <property type="entry name" value="4HBT_2"/>
    <property type="match status" value="1"/>
</dbReference>
<dbReference type="Proteomes" id="UP000030907">
    <property type="component" value="Chromosome"/>
</dbReference>
<dbReference type="EMBL" id="CP009122">
    <property type="protein sequence ID" value="AJA11313.1"/>
    <property type="molecule type" value="Genomic_DNA"/>
</dbReference>
<dbReference type="STRING" id="1515612.SKP52_22320"/>
<dbReference type="HOGENOM" id="CLU_101141_4_1_5"/>
<evidence type="ECO:0000313" key="2">
    <source>
        <dbReference type="Proteomes" id="UP000030907"/>
    </source>
</evidence>
<reference evidence="1 2" key="1">
    <citation type="journal article" date="2015" name="Int. J. Syst. Evol. Microbiol.">
        <title>Description of Sphingopyxis fribergensis sp. nov. - a soil bacterium with the ability to degrade styrene and phenylacetic acid.</title>
        <authorList>
            <person name="Oelschlagel M."/>
            <person name="Ruckert C."/>
            <person name="Kalinowski J."/>
            <person name="Schmidt G."/>
            <person name="Schlomann M."/>
            <person name="Tischler D."/>
        </authorList>
    </citation>
    <scope>NUCLEOTIDE SEQUENCE [LARGE SCALE GENOMIC DNA]</scope>
    <source>
        <strain evidence="1 2">Kp5.2</strain>
    </source>
</reference>
<evidence type="ECO:0000313" key="1">
    <source>
        <dbReference type="EMBL" id="AJA11313.1"/>
    </source>
</evidence>
<protein>
    <recommendedName>
        <fullName evidence="3">Thioesterase domain-containing protein</fullName>
    </recommendedName>
</protein>
<dbReference type="Gene3D" id="3.10.129.10">
    <property type="entry name" value="Hotdog Thioesterase"/>
    <property type="match status" value="1"/>
</dbReference>
<accession>A0A0A7PPY5</accession>